<name>A0A2M7Z7M7_9BACT</name>
<dbReference type="EMBL" id="PFVJ01000014">
    <property type="protein sequence ID" value="PJA90314.1"/>
    <property type="molecule type" value="Genomic_DNA"/>
</dbReference>
<dbReference type="AlphaFoldDB" id="A0A2M7Z7M7"/>
<dbReference type="SUPFAM" id="SSF46785">
    <property type="entry name" value="Winged helix' DNA-binding domain"/>
    <property type="match status" value="1"/>
</dbReference>
<dbReference type="Pfam" id="PF01978">
    <property type="entry name" value="TrmB"/>
    <property type="match status" value="1"/>
</dbReference>
<dbReference type="Proteomes" id="UP000230843">
    <property type="component" value="Unassembled WGS sequence"/>
</dbReference>
<dbReference type="Gene3D" id="1.10.10.10">
    <property type="entry name" value="Winged helix-like DNA-binding domain superfamily/Winged helix DNA-binding domain"/>
    <property type="match status" value="1"/>
</dbReference>
<accession>A0A2M7Z7M7</accession>
<reference evidence="3" key="1">
    <citation type="submission" date="2017-09" db="EMBL/GenBank/DDBJ databases">
        <title>Depth-based differentiation of microbial function through sediment-hosted aquifers and enrichment of novel symbionts in the deep terrestrial subsurface.</title>
        <authorList>
            <person name="Probst A.J."/>
            <person name="Ladd B."/>
            <person name="Jarett J.K."/>
            <person name="Geller-Mcgrath D.E."/>
            <person name="Sieber C.M.K."/>
            <person name="Emerson J.B."/>
            <person name="Anantharaman K."/>
            <person name="Thomas B.C."/>
            <person name="Malmstrom R."/>
            <person name="Stieglmeier M."/>
            <person name="Klingl A."/>
            <person name="Woyke T."/>
            <person name="Ryan C.M."/>
            <person name="Banfield J.F."/>
        </authorList>
    </citation>
    <scope>NUCLEOTIDE SEQUENCE [LARGE SCALE GENOMIC DNA]</scope>
</reference>
<dbReference type="InterPro" id="IPR051797">
    <property type="entry name" value="TrmB-like"/>
</dbReference>
<feature type="domain" description="Transcription regulator TrmB N-terminal" evidence="1">
    <location>
        <begin position="15"/>
        <end position="82"/>
    </location>
</feature>
<dbReference type="InterPro" id="IPR036388">
    <property type="entry name" value="WH-like_DNA-bd_sf"/>
</dbReference>
<evidence type="ECO:0000313" key="2">
    <source>
        <dbReference type="EMBL" id="PJA90314.1"/>
    </source>
</evidence>
<gene>
    <name evidence="2" type="ORF">CO137_00535</name>
</gene>
<organism evidence="2 3">
    <name type="scientific">Candidatus Magasanikbacteria bacterium CG_4_9_14_3_um_filter_32_9</name>
    <dbReference type="NCBI Taxonomy" id="1974644"/>
    <lineage>
        <taxon>Bacteria</taxon>
        <taxon>Candidatus Magasanikiibacteriota</taxon>
    </lineage>
</organism>
<dbReference type="InterPro" id="IPR036390">
    <property type="entry name" value="WH_DNA-bd_sf"/>
</dbReference>
<evidence type="ECO:0000313" key="3">
    <source>
        <dbReference type="Proteomes" id="UP000230843"/>
    </source>
</evidence>
<sequence length="260" mass="30044">MSKRSSKKNITQKTLTGLGLSKNEAIVYEFLLKNSNVNIKSLQKNTELSRTLLYYVLDGLQEKDLIIKNKDSGKTLYNPSSPDTLKNLLKAEETEIIVKKKVLNDNLFDLQSLYLLGQNKPNVRFFEGKKGLKEALDDSIKVGRPILSIVNKDVLAENFADLVDKFTEVRLKQGIKMDLLSVNTPFARKSYKKIGPRELTKVRYLPERFKDMFLFLLIYQDKVGILSLREGKLVAFVIEDMEVYNFYKQMFGFIWEHSIK</sequence>
<evidence type="ECO:0000259" key="1">
    <source>
        <dbReference type="Pfam" id="PF01978"/>
    </source>
</evidence>
<proteinExistence type="predicted"/>
<comment type="caution">
    <text evidence="2">The sequence shown here is derived from an EMBL/GenBank/DDBJ whole genome shotgun (WGS) entry which is preliminary data.</text>
</comment>
<dbReference type="PANTHER" id="PTHR34293:SF1">
    <property type="entry name" value="HTH-TYPE TRANSCRIPTIONAL REGULATOR TRMBL2"/>
    <property type="match status" value="1"/>
</dbReference>
<protein>
    <recommendedName>
        <fullName evidence="1">Transcription regulator TrmB N-terminal domain-containing protein</fullName>
    </recommendedName>
</protein>
<dbReference type="PANTHER" id="PTHR34293">
    <property type="entry name" value="HTH-TYPE TRANSCRIPTIONAL REGULATOR TRMBL2"/>
    <property type="match status" value="1"/>
</dbReference>
<dbReference type="InterPro" id="IPR002831">
    <property type="entry name" value="Tscrpt_reg_TrmB_N"/>
</dbReference>